<evidence type="ECO:0000313" key="2">
    <source>
        <dbReference type="EMBL" id="PFE15078.1"/>
    </source>
</evidence>
<organism evidence="2 3">
    <name type="scientific">Bacillus cereus</name>
    <dbReference type="NCBI Taxonomy" id="1396"/>
    <lineage>
        <taxon>Bacteria</taxon>
        <taxon>Bacillati</taxon>
        <taxon>Bacillota</taxon>
        <taxon>Bacilli</taxon>
        <taxon>Bacillales</taxon>
        <taxon>Bacillaceae</taxon>
        <taxon>Bacillus</taxon>
        <taxon>Bacillus cereus group</taxon>
    </lineage>
</organism>
<reference evidence="2 3" key="1">
    <citation type="submission" date="2017-09" db="EMBL/GenBank/DDBJ databases">
        <title>Large-scale bioinformatics analysis of Bacillus genomes uncovers conserved roles of natural products in bacterial physiology.</title>
        <authorList>
            <consortium name="Agbiome Team Llc"/>
            <person name="Bleich R.M."/>
            <person name="Grubbs K.J."/>
            <person name="Santa Maria K.C."/>
            <person name="Allen S.E."/>
            <person name="Farag S."/>
            <person name="Shank E.A."/>
            <person name="Bowers A."/>
        </authorList>
    </citation>
    <scope>NUCLEOTIDE SEQUENCE [LARGE SCALE GENOMIC DNA]</scope>
    <source>
        <strain evidence="2 3">AFS022681</strain>
    </source>
</reference>
<sequence>MELKLQNLNQEEMQNISGGKGKKKGPSKKRDWENIIDYGVEAGKWIYKNAGSAGKIDARYKHGAPGRKF</sequence>
<accession>A0A2A9A1U1</accession>
<proteinExistence type="predicted"/>
<dbReference type="EMBL" id="NTRR01000019">
    <property type="protein sequence ID" value="PFE15078.1"/>
    <property type="molecule type" value="Genomic_DNA"/>
</dbReference>
<gene>
    <name evidence="2" type="ORF">CN307_13355</name>
</gene>
<feature type="region of interest" description="Disordered" evidence="1">
    <location>
        <begin position="1"/>
        <end position="30"/>
    </location>
</feature>
<dbReference type="AlphaFoldDB" id="A0A2A9A1U1"/>
<evidence type="ECO:0008006" key="4">
    <source>
        <dbReference type="Google" id="ProtNLM"/>
    </source>
</evidence>
<evidence type="ECO:0000256" key="1">
    <source>
        <dbReference type="SAM" id="MobiDB-lite"/>
    </source>
</evidence>
<name>A0A2A9A1U1_BACCE</name>
<protein>
    <recommendedName>
        <fullName evidence="4">Bacteriocin</fullName>
    </recommendedName>
</protein>
<dbReference type="Proteomes" id="UP000220032">
    <property type="component" value="Unassembled WGS sequence"/>
</dbReference>
<dbReference type="RefSeq" id="WP_098342696.1">
    <property type="nucleotide sequence ID" value="NZ_NTRR01000019.1"/>
</dbReference>
<evidence type="ECO:0000313" key="3">
    <source>
        <dbReference type="Proteomes" id="UP000220032"/>
    </source>
</evidence>
<comment type="caution">
    <text evidence="2">The sequence shown here is derived from an EMBL/GenBank/DDBJ whole genome shotgun (WGS) entry which is preliminary data.</text>
</comment>
<feature type="compositionally biased region" description="Polar residues" evidence="1">
    <location>
        <begin position="1"/>
        <end position="16"/>
    </location>
</feature>